<dbReference type="GO" id="GO:0003677">
    <property type="term" value="F:DNA binding"/>
    <property type="evidence" value="ECO:0007669"/>
    <property type="project" value="InterPro"/>
</dbReference>
<dbReference type="InterPro" id="IPR049945">
    <property type="entry name" value="AAA_22"/>
</dbReference>
<organism evidence="2 3">
    <name type="scientific">Lentzea albidocapillata</name>
    <dbReference type="NCBI Taxonomy" id="40571"/>
    <lineage>
        <taxon>Bacteria</taxon>
        <taxon>Bacillati</taxon>
        <taxon>Actinomycetota</taxon>
        <taxon>Actinomycetes</taxon>
        <taxon>Pseudonocardiales</taxon>
        <taxon>Pseudonocardiaceae</taxon>
        <taxon>Lentzea</taxon>
    </lineage>
</organism>
<reference evidence="3" key="1">
    <citation type="submission" date="2017-04" db="EMBL/GenBank/DDBJ databases">
        <authorList>
            <person name="Varghese N."/>
            <person name="Submissions S."/>
        </authorList>
    </citation>
    <scope>NUCLEOTIDE SEQUENCE [LARGE SCALE GENOMIC DNA]</scope>
    <source>
        <strain evidence="3">DSM 44073</strain>
    </source>
</reference>
<dbReference type="SMART" id="SM00421">
    <property type="entry name" value="HTH_LUXR"/>
    <property type="match status" value="1"/>
</dbReference>
<dbReference type="AlphaFoldDB" id="A0A1W2DCA3"/>
<evidence type="ECO:0000259" key="1">
    <source>
        <dbReference type="PROSITE" id="PS50043"/>
    </source>
</evidence>
<accession>A0A1W2DCA3</accession>
<dbReference type="eggNOG" id="COG2197">
    <property type="taxonomic scope" value="Bacteria"/>
</dbReference>
<dbReference type="SUPFAM" id="SSF46894">
    <property type="entry name" value="C-terminal effector domain of the bipartite response regulators"/>
    <property type="match status" value="1"/>
</dbReference>
<sequence length="816" mass="89037">MMITKRPTNEEAVAGGHDVPAPRVRVSVHESLLPGELSSLIGRSQLLRQGADTVGSARVLTFIGPGGVGKTRVAERLVHEMSRSSDFECGRVHLADLREGEDRLAPAIAQAFGLRENSPEPAEDLLVEHLAPRQAVLLLDNCEHLVGEKPGSGSVPQLLRTLLQAAPGLRVIATSQIRLGLSGEHLLPVPPLCIGAEESSDPTSLTTVHEALQLLIVRARAVGVEIAESDYPVANRLCQLLDGLPLAIELAASQLDVLSLQSVVEHSDLLGLLVDGTSTEAHHRGLRVMLELSQKLLTSDEQRMWALMTVFESETGFDLDAARAVCVGDDIASADVQPLLSQLVRKSLLLVDHQAGCTRYRMLRVIRQFGQQLLTQAQQDADGGTAPRPASAVVHAAAEHFSDLARRGAKLWLGPGEVEWMHLLRLELPNLRAAQKHFLAQPGQRRRGVELATNVTQTRCQIFAGKLNDSRRMLMLGLQHAAEVPEPSDVVATSMLAWIAMLQGRLDLAAPLLQKAKRDAAALGLSETLAPLLYASATAVFLGEPDLKKAQAALPAMERAETAFQLDGNAGDTFMVILFRAMAVAFLGERDQAMLQRDRLLALANEAQAVWSISWATWTSALVEFMHGSPRRSISLAQDALRLQREIGDTWGPTWSAWLLAVATAKVGDHELAGKLFGAVSSLQRESQTCVVNMQPFLRVNDEIRNYCRHTIGEDRFSEAITTGEKLSIEDGTALALTPIEEMHSVRAGENLLTSKEIEVVRILAQGKRYAEIGRDLDIADRTVETHVRNAKRKLDLHTRSDLVAWYLDPESNKSI</sequence>
<feature type="domain" description="HTH luxR-type" evidence="1">
    <location>
        <begin position="746"/>
        <end position="811"/>
    </location>
</feature>
<keyword evidence="3" id="KW-1185">Reference proteome</keyword>
<dbReference type="InterPro" id="IPR016032">
    <property type="entry name" value="Sig_transdc_resp-reg_C-effctor"/>
</dbReference>
<evidence type="ECO:0000313" key="3">
    <source>
        <dbReference type="Proteomes" id="UP000192840"/>
    </source>
</evidence>
<dbReference type="InterPro" id="IPR011990">
    <property type="entry name" value="TPR-like_helical_dom_sf"/>
</dbReference>
<dbReference type="PANTHER" id="PTHR47691">
    <property type="entry name" value="REGULATOR-RELATED"/>
    <property type="match status" value="1"/>
</dbReference>
<gene>
    <name evidence="2" type="ORF">SAMN05660733_02871</name>
</gene>
<dbReference type="PROSITE" id="PS50043">
    <property type="entry name" value="HTH_LUXR_2"/>
    <property type="match status" value="1"/>
</dbReference>
<dbReference type="InterPro" id="IPR000792">
    <property type="entry name" value="Tscrpt_reg_LuxR_C"/>
</dbReference>
<dbReference type="InterPro" id="IPR036388">
    <property type="entry name" value="WH-like_DNA-bd_sf"/>
</dbReference>
<dbReference type="Pfam" id="PF00196">
    <property type="entry name" value="GerE"/>
    <property type="match status" value="1"/>
</dbReference>
<dbReference type="InterPro" id="IPR027417">
    <property type="entry name" value="P-loop_NTPase"/>
</dbReference>
<dbReference type="CDD" id="cd06170">
    <property type="entry name" value="LuxR_C_like"/>
    <property type="match status" value="1"/>
</dbReference>
<dbReference type="PRINTS" id="PR00038">
    <property type="entry name" value="HTHLUXR"/>
</dbReference>
<dbReference type="Proteomes" id="UP000192840">
    <property type="component" value="Unassembled WGS sequence"/>
</dbReference>
<dbReference type="EMBL" id="FWYC01000007">
    <property type="protein sequence ID" value="SMC95157.1"/>
    <property type="molecule type" value="Genomic_DNA"/>
</dbReference>
<dbReference type="InterPro" id="IPR003593">
    <property type="entry name" value="AAA+_ATPase"/>
</dbReference>
<proteinExistence type="predicted"/>
<name>A0A1W2DCA3_9PSEU</name>
<dbReference type="Gene3D" id="1.10.10.10">
    <property type="entry name" value="Winged helix-like DNA-binding domain superfamily/Winged helix DNA-binding domain"/>
    <property type="match status" value="1"/>
</dbReference>
<dbReference type="GO" id="GO:0006355">
    <property type="term" value="P:regulation of DNA-templated transcription"/>
    <property type="evidence" value="ECO:0007669"/>
    <property type="project" value="InterPro"/>
</dbReference>
<dbReference type="Gene3D" id="1.25.40.10">
    <property type="entry name" value="Tetratricopeptide repeat domain"/>
    <property type="match status" value="1"/>
</dbReference>
<dbReference type="PRINTS" id="PR00364">
    <property type="entry name" value="DISEASERSIST"/>
</dbReference>
<dbReference type="STRING" id="40571.SAMN05660733_02871"/>
<dbReference type="SUPFAM" id="SSF52540">
    <property type="entry name" value="P-loop containing nucleoside triphosphate hydrolases"/>
    <property type="match status" value="1"/>
</dbReference>
<dbReference type="SUPFAM" id="SSF48452">
    <property type="entry name" value="TPR-like"/>
    <property type="match status" value="2"/>
</dbReference>
<dbReference type="GO" id="GO:0016887">
    <property type="term" value="F:ATP hydrolysis activity"/>
    <property type="evidence" value="ECO:0007669"/>
    <property type="project" value="InterPro"/>
</dbReference>
<dbReference type="SMART" id="SM00382">
    <property type="entry name" value="AAA"/>
    <property type="match status" value="1"/>
</dbReference>
<protein>
    <submittedName>
        <fullName evidence="2">AAA domain-containing protein</fullName>
    </submittedName>
</protein>
<evidence type="ECO:0000313" key="2">
    <source>
        <dbReference type="EMBL" id="SMC95157.1"/>
    </source>
</evidence>
<dbReference type="PROSITE" id="PS00622">
    <property type="entry name" value="HTH_LUXR_1"/>
    <property type="match status" value="1"/>
</dbReference>
<dbReference type="eggNOG" id="COG3903">
    <property type="taxonomic scope" value="Bacteria"/>
</dbReference>
<dbReference type="PANTHER" id="PTHR47691:SF3">
    <property type="entry name" value="HTH-TYPE TRANSCRIPTIONAL REGULATOR RV0890C-RELATED"/>
    <property type="match status" value="1"/>
</dbReference>
<dbReference type="Gene3D" id="3.40.50.300">
    <property type="entry name" value="P-loop containing nucleotide triphosphate hydrolases"/>
    <property type="match status" value="1"/>
</dbReference>
<dbReference type="Pfam" id="PF13401">
    <property type="entry name" value="AAA_22"/>
    <property type="match status" value="1"/>
</dbReference>